<dbReference type="SUPFAM" id="SSF52172">
    <property type="entry name" value="CheY-like"/>
    <property type="match status" value="1"/>
</dbReference>
<dbReference type="Gene3D" id="1.10.10.60">
    <property type="entry name" value="Homeodomain-like"/>
    <property type="match status" value="2"/>
</dbReference>
<dbReference type="SUPFAM" id="SSF46689">
    <property type="entry name" value="Homeodomain-like"/>
    <property type="match status" value="2"/>
</dbReference>
<dbReference type="AlphaFoldDB" id="A0A917D1H7"/>
<keyword evidence="7" id="KW-0804">Transcription</keyword>
<evidence type="ECO:0000259" key="9">
    <source>
        <dbReference type="PROSITE" id="PS01124"/>
    </source>
</evidence>
<comment type="caution">
    <text evidence="11">The sequence shown here is derived from an EMBL/GenBank/DDBJ whole genome shotgun (WGS) entry which is preliminary data.</text>
</comment>
<gene>
    <name evidence="11" type="ORF">GCM10010916_23870</name>
</gene>
<keyword evidence="12" id="KW-1185">Reference proteome</keyword>
<evidence type="ECO:0000256" key="5">
    <source>
        <dbReference type="ARBA" id="ARBA00023015"/>
    </source>
</evidence>
<proteinExistence type="predicted"/>
<evidence type="ECO:0000256" key="6">
    <source>
        <dbReference type="ARBA" id="ARBA00023125"/>
    </source>
</evidence>
<sequence length="548" mass="63825">MYRLLIVDDEMIIANGIKSSVEWGELGIVSVTAVYNLRQAKAAFEKQPIDIMITDIEMPNGDGFELFEWVREFHPQTECIFLTCHADFQYAKKAIQMGSLEYLLKPVPAEELTSVVMKATGKIGRKRESLSISEAYKHYHKLWEMHQPLFIERFWLDVLHQSIPSRLDSMMEVIRKRNIPYTGSMQFRPVLIHIQYWQKELTAREEKLMEYALRNVLDELLIQCGSTTQVVQVKEGLLVIRAIEDLSAEDSEEARKTLQQQCEALVECCNRYFYCHLSCYIGKTVPIQEMLKTFQALAAFHKNNVNLINRVVFVEECSKKQCKAQLPLLHVWSEMLKNGDKDRLFSETRQFLDAWKHDEGLDAGRLQQFYKQFIQMILYTLQQRGLRADEIYPEHLSPERTLSATRTVLDLENWVREVLEQAIVHIHRLESNETVVSRIKRYIALNIDQELSRQYIADHVGLSPDYIVKLFKKETGLSISDYIIQERMNRAKDFLLKTELPISSIALAVGFSNFAYFSTIFKKSLSMTPQDFRKNRDNIAHKGISKSE</sequence>
<dbReference type="PRINTS" id="PR00032">
    <property type="entry name" value="HTHARAC"/>
</dbReference>
<dbReference type="PROSITE" id="PS01124">
    <property type="entry name" value="HTH_ARAC_FAMILY_2"/>
    <property type="match status" value="1"/>
</dbReference>
<protein>
    <submittedName>
        <fullName evidence="11">AraC family transcriptional regulator</fullName>
    </submittedName>
</protein>
<reference evidence="11" key="2">
    <citation type="submission" date="2020-09" db="EMBL/GenBank/DDBJ databases">
        <authorList>
            <person name="Sun Q."/>
            <person name="Zhou Y."/>
        </authorList>
    </citation>
    <scope>NUCLEOTIDE SEQUENCE</scope>
    <source>
        <strain evidence="11">CGMCC 1.12987</strain>
    </source>
</reference>
<evidence type="ECO:0000313" key="12">
    <source>
        <dbReference type="Proteomes" id="UP000644756"/>
    </source>
</evidence>
<dbReference type="InterPro" id="IPR001789">
    <property type="entry name" value="Sig_transdc_resp-reg_receiver"/>
</dbReference>
<dbReference type="PROSITE" id="PS00041">
    <property type="entry name" value="HTH_ARAC_FAMILY_1"/>
    <property type="match status" value="1"/>
</dbReference>
<dbReference type="InterPro" id="IPR020449">
    <property type="entry name" value="Tscrpt_reg_AraC-type_HTH"/>
</dbReference>
<dbReference type="GO" id="GO:0003700">
    <property type="term" value="F:DNA-binding transcription factor activity"/>
    <property type="evidence" value="ECO:0007669"/>
    <property type="project" value="InterPro"/>
</dbReference>
<dbReference type="GO" id="GO:0043565">
    <property type="term" value="F:sequence-specific DNA binding"/>
    <property type="evidence" value="ECO:0007669"/>
    <property type="project" value="InterPro"/>
</dbReference>
<dbReference type="Pfam" id="PF00072">
    <property type="entry name" value="Response_reg"/>
    <property type="match status" value="1"/>
</dbReference>
<dbReference type="InterPro" id="IPR051552">
    <property type="entry name" value="HptR"/>
</dbReference>
<dbReference type="InterPro" id="IPR018062">
    <property type="entry name" value="HTH_AraC-typ_CS"/>
</dbReference>
<keyword evidence="5" id="KW-0805">Transcription regulation</keyword>
<evidence type="ECO:0000256" key="7">
    <source>
        <dbReference type="ARBA" id="ARBA00023163"/>
    </source>
</evidence>
<dbReference type="RefSeq" id="WP_188531289.1">
    <property type="nucleotide sequence ID" value="NZ_BMGR01000007.1"/>
</dbReference>
<dbReference type="PANTHER" id="PTHR42713">
    <property type="entry name" value="HISTIDINE KINASE-RELATED"/>
    <property type="match status" value="1"/>
</dbReference>
<dbReference type="Proteomes" id="UP000644756">
    <property type="component" value="Unassembled WGS sequence"/>
</dbReference>
<keyword evidence="2" id="KW-0963">Cytoplasm</keyword>
<name>A0A917D1H7_9BACL</name>
<dbReference type="PANTHER" id="PTHR42713:SF3">
    <property type="entry name" value="TRANSCRIPTIONAL REGULATORY PROTEIN HPTR"/>
    <property type="match status" value="1"/>
</dbReference>
<evidence type="ECO:0000256" key="4">
    <source>
        <dbReference type="ARBA" id="ARBA00023012"/>
    </source>
</evidence>
<reference evidence="11" key="1">
    <citation type="journal article" date="2014" name="Int. J. Syst. Evol. Microbiol.">
        <title>Complete genome sequence of Corynebacterium casei LMG S-19264T (=DSM 44701T), isolated from a smear-ripened cheese.</title>
        <authorList>
            <consortium name="US DOE Joint Genome Institute (JGI-PGF)"/>
            <person name="Walter F."/>
            <person name="Albersmeier A."/>
            <person name="Kalinowski J."/>
            <person name="Ruckert C."/>
        </authorList>
    </citation>
    <scope>NUCLEOTIDE SEQUENCE</scope>
    <source>
        <strain evidence="11">CGMCC 1.12987</strain>
    </source>
</reference>
<evidence type="ECO:0000256" key="8">
    <source>
        <dbReference type="PROSITE-ProRule" id="PRU00169"/>
    </source>
</evidence>
<keyword evidence="4" id="KW-0902">Two-component regulatory system</keyword>
<evidence type="ECO:0000256" key="2">
    <source>
        <dbReference type="ARBA" id="ARBA00022490"/>
    </source>
</evidence>
<evidence type="ECO:0000256" key="1">
    <source>
        <dbReference type="ARBA" id="ARBA00004496"/>
    </source>
</evidence>
<dbReference type="SMART" id="SM00448">
    <property type="entry name" value="REC"/>
    <property type="match status" value="1"/>
</dbReference>
<dbReference type="CDD" id="cd17536">
    <property type="entry name" value="REC_YesN-like"/>
    <property type="match status" value="1"/>
</dbReference>
<dbReference type="GO" id="GO:0000160">
    <property type="term" value="P:phosphorelay signal transduction system"/>
    <property type="evidence" value="ECO:0007669"/>
    <property type="project" value="UniProtKB-KW"/>
</dbReference>
<evidence type="ECO:0000259" key="10">
    <source>
        <dbReference type="PROSITE" id="PS50110"/>
    </source>
</evidence>
<evidence type="ECO:0000313" key="11">
    <source>
        <dbReference type="EMBL" id="GGG06077.1"/>
    </source>
</evidence>
<keyword evidence="3 8" id="KW-0597">Phosphoprotein</keyword>
<dbReference type="InterPro" id="IPR018060">
    <property type="entry name" value="HTH_AraC"/>
</dbReference>
<comment type="subcellular location">
    <subcellularLocation>
        <location evidence="1">Cytoplasm</location>
    </subcellularLocation>
</comment>
<dbReference type="InterPro" id="IPR011006">
    <property type="entry name" value="CheY-like_superfamily"/>
</dbReference>
<dbReference type="GO" id="GO:0005737">
    <property type="term" value="C:cytoplasm"/>
    <property type="evidence" value="ECO:0007669"/>
    <property type="project" value="UniProtKB-SubCell"/>
</dbReference>
<dbReference type="PROSITE" id="PS50110">
    <property type="entry name" value="RESPONSE_REGULATORY"/>
    <property type="match status" value="1"/>
</dbReference>
<organism evidence="11 12">
    <name type="scientific">Paenibacillus abyssi</name>
    <dbReference type="NCBI Taxonomy" id="1340531"/>
    <lineage>
        <taxon>Bacteria</taxon>
        <taxon>Bacillati</taxon>
        <taxon>Bacillota</taxon>
        <taxon>Bacilli</taxon>
        <taxon>Bacillales</taxon>
        <taxon>Paenibacillaceae</taxon>
        <taxon>Paenibacillus</taxon>
    </lineage>
</organism>
<feature type="domain" description="HTH araC/xylS-type" evidence="9">
    <location>
        <begin position="437"/>
        <end position="535"/>
    </location>
</feature>
<feature type="modified residue" description="4-aspartylphosphate" evidence="8">
    <location>
        <position position="55"/>
    </location>
</feature>
<dbReference type="Pfam" id="PF12833">
    <property type="entry name" value="HTH_18"/>
    <property type="match status" value="1"/>
</dbReference>
<keyword evidence="6" id="KW-0238">DNA-binding</keyword>
<dbReference type="EMBL" id="BMGR01000007">
    <property type="protein sequence ID" value="GGG06077.1"/>
    <property type="molecule type" value="Genomic_DNA"/>
</dbReference>
<feature type="domain" description="Response regulatory" evidence="10">
    <location>
        <begin position="3"/>
        <end position="120"/>
    </location>
</feature>
<dbReference type="InterPro" id="IPR009057">
    <property type="entry name" value="Homeodomain-like_sf"/>
</dbReference>
<dbReference type="Gene3D" id="3.40.50.2300">
    <property type="match status" value="1"/>
</dbReference>
<evidence type="ECO:0000256" key="3">
    <source>
        <dbReference type="ARBA" id="ARBA00022553"/>
    </source>
</evidence>
<dbReference type="SMART" id="SM00342">
    <property type="entry name" value="HTH_ARAC"/>
    <property type="match status" value="1"/>
</dbReference>
<accession>A0A917D1H7</accession>